<dbReference type="PANTHER" id="PTHR43737">
    <property type="entry name" value="BLL7424 PROTEIN"/>
    <property type="match status" value="1"/>
</dbReference>
<gene>
    <name evidence="1" type="ORF">JIN78_07105</name>
</gene>
<evidence type="ECO:0000313" key="1">
    <source>
        <dbReference type="EMBL" id="MBK1833821.1"/>
    </source>
</evidence>
<keyword evidence="2" id="KW-1185">Reference proteome</keyword>
<dbReference type="PANTHER" id="PTHR43737:SF1">
    <property type="entry name" value="DUF1501 DOMAIN-CONTAINING PROTEIN"/>
    <property type="match status" value="1"/>
</dbReference>
<protein>
    <submittedName>
        <fullName evidence="1">DUF1501 domain-containing protein</fullName>
    </submittedName>
</protein>
<dbReference type="RefSeq" id="WP_200391257.1">
    <property type="nucleotide sequence ID" value="NZ_JAENIO010000014.1"/>
</dbReference>
<evidence type="ECO:0000313" key="2">
    <source>
        <dbReference type="Proteomes" id="UP000604083"/>
    </source>
</evidence>
<dbReference type="Proteomes" id="UP000604083">
    <property type="component" value="Unassembled WGS sequence"/>
</dbReference>
<proteinExistence type="predicted"/>
<dbReference type="InterPro" id="IPR006311">
    <property type="entry name" value="TAT_signal"/>
</dbReference>
<dbReference type="EMBL" id="JAENIO010000014">
    <property type="protein sequence ID" value="MBK1833821.1"/>
    <property type="molecule type" value="Genomic_DNA"/>
</dbReference>
<name>A0A934VM82_9BACT</name>
<accession>A0A934VM82</accession>
<dbReference type="Pfam" id="PF07394">
    <property type="entry name" value="DUF1501"/>
    <property type="match status" value="1"/>
</dbReference>
<reference evidence="1" key="1">
    <citation type="submission" date="2021-01" db="EMBL/GenBank/DDBJ databases">
        <title>Modified the classification status of verrucomicrobia.</title>
        <authorList>
            <person name="Feng X."/>
        </authorList>
    </citation>
    <scope>NUCLEOTIDE SEQUENCE</scope>
    <source>
        <strain evidence="1">KCTC 12986</strain>
    </source>
</reference>
<comment type="caution">
    <text evidence="1">The sequence shown here is derived from an EMBL/GenBank/DDBJ whole genome shotgun (WGS) entry which is preliminary data.</text>
</comment>
<dbReference type="SUPFAM" id="SSF53649">
    <property type="entry name" value="Alkaline phosphatase-like"/>
    <property type="match status" value="1"/>
</dbReference>
<dbReference type="Gene3D" id="3.40.720.10">
    <property type="entry name" value="Alkaline Phosphatase, subunit A"/>
    <property type="match status" value="1"/>
</dbReference>
<dbReference type="InterPro" id="IPR010869">
    <property type="entry name" value="DUF1501"/>
</dbReference>
<sequence length="476" mass="52995">MSFLQQPSLHLSRRHFLGSAGYGIGAAALAQLCQASGGQNPLENSLPHYAPKAKRVIHLMMSGAPSQIETFDYKPELNKYNNTELPDSVRMGQRVTGMTAAQKQLVHGSLHKFQRYGKSGVMLSEHLPHTGAIIDDLCLIKSVSTDQINHAPAMTFMLTGHQIAGRPSLGSWLTYGLGSPNEDLPGFVVLASKVSNPGGQPLYDYYWGPGFLPGKNQGVLLRSEEDAVLYLRNAPGIPRELRRSMLDKLSSFNQRQYDRYQDPEIRTRIAQYELAYRMQHSVPELTDLSGESEQTYQMYGEEARQPGTFAANCLLARRLAERGVRYIQLFHPGWDHHNDIDSQLKKYCRDTDQASAALVRDLKLRGLLDDTLVIWGGEFGRSPVIQGKVGSPSAGRDHHPRCFSMWMAGGGVKPGVYGETDDFSFNVTQGKVHVHDLQATILHLMGLDHEALTFRHQGRAFRLTDVHGHVVKEILA</sequence>
<organism evidence="1 2">
    <name type="scientific">Roseibacillus ishigakijimensis</name>
    <dbReference type="NCBI Taxonomy" id="454146"/>
    <lineage>
        <taxon>Bacteria</taxon>
        <taxon>Pseudomonadati</taxon>
        <taxon>Verrucomicrobiota</taxon>
        <taxon>Verrucomicrobiia</taxon>
        <taxon>Verrucomicrobiales</taxon>
        <taxon>Verrucomicrobiaceae</taxon>
        <taxon>Roseibacillus</taxon>
    </lineage>
</organism>
<dbReference type="PROSITE" id="PS51318">
    <property type="entry name" value="TAT"/>
    <property type="match status" value="1"/>
</dbReference>
<dbReference type="InterPro" id="IPR017850">
    <property type="entry name" value="Alkaline_phosphatase_core_sf"/>
</dbReference>
<dbReference type="AlphaFoldDB" id="A0A934VM82"/>